<evidence type="ECO:0000259" key="2">
    <source>
        <dbReference type="PROSITE" id="PS50888"/>
    </source>
</evidence>
<dbReference type="InterPro" id="IPR011598">
    <property type="entry name" value="bHLH_dom"/>
</dbReference>
<reference evidence="3" key="1">
    <citation type="submission" date="2020-11" db="EMBL/GenBank/DDBJ databases">
        <authorList>
            <person name="Tran Van P."/>
        </authorList>
    </citation>
    <scope>NUCLEOTIDE SEQUENCE</scope>
</reference>
<feature type="region of interest" description="Disordered" evidence="1">
    <location>
        <begin position="62"/>
        <end position="94"/>
    </location>
</feature>
<dbReference type="InterPro" id="IPR050359">
    <property type="entry name" value="bHLH_transcription_factors"/>
</dbReference>
<dbReference type="PANTHER" id="PTHR19290">
    <property type="entry name" value="BASIC HELIX-LOOP-HELIX PROTEIN NEUROGENIN-RELATED"/>
    <property type="match status" value="1"/>
</dbReference>
<feature type="region of interest" description="Disordered" evidence="1">
    <location>
        <begin position="171"/>
        <end position="295"/>
    </location>
</feature>
<dbReference type="EMBL" id="OD565531">
    <property type="protein sequence ID" value="CAD7442026.1"/>
    <property type="molecule type" value="Genomic_DNA"/>
</dbReference>
<dbReference type="CDD" id="cd19712">
    <property type="entry name" value="bHLH_TS_dimmed_like"/>
    <property type="match status" value="1"/>
</dbReference>
<gene>
    <name evidence="3" type="ORF">TBIB3V08_LOCUS4469</name>
</gene>
<dbReference type="GO" id="GO:0061564">
    <property type="term" value="P:axon development"/>
    <property type="evidence" value="ECO:0007669"/>
    <property type="project" value="TreeGrafter"/>
</dbReference>
<organism evidence="3">
    <name type="scientific">Timema bartmani</name>
    <dbReference type="NCBI Taxonomy" id="61472"/>
    <lineage>
        <taxon>Eukaryota</taxon>
        <taxon>Metazoa</taxon>
        <taxon>Ecdysozoa</taxon>
        <taxon>Arthropoda</taxon>
        <taxon>Hexapoda</taxon>
        <taxon>Insecta</taxon>
        <taxon>Pterygota</taxon>
        <taxon>Neoptera</taxon>
        <taxon>Polyneoptera</taxon>
        <taxon>Phasmatodea</taxon>
        <taxon>Timematodea</taxon>
        <taxon>Timematoidea</taxon>
        <taxon>Timematidae</taxon>
        <taxon>Timema</taxon>
    </lineage>
</organism>
<dbReference type="AlphaFoldDB" id="A0A7R9EXP4"/>
<proteinExistence type="predicted"/>
<dbReference type="Gene3D" id="4.10.280.10">
    <property type="entry name" value="Helix-loop-helix DNA-binding domain"/>
    <property type="match status" value="1"/>
</dbReference>
<feature type="compositionally biased region" description="Polar residues" evidence="1">
    <location>
        <begin position="204"/>
        <end position="214"/>
    </location>
</feature>
<dbReference type="GO" id="GO:0005634">
    <property type="term" value="C:nucleus"/>
    <property type="evidence" value="ECO:0007669"/>
    <property type="project" value="TreeGrafter"/>
</dbReference>
<feature type="compositionally biased region" description="Polar residues" evidence="1">
    <location>
        <begin position="223"/>
        <end position="295"/>
    </location>
</feature>
<evidence type="ECO:0000313" key="3">
    <source>
        <dbReference type="EMBL" id="CAD7442026.1"/>
    </source>
</evidence>
<accession>A0A7R9EXP4</accession>
<sequence length="360" mass="38305">MKLGELCRASVVGERGFLPPYPSPGGVAGQTAGFESHFLPPPRLTESLGSGGVLSYPASVSDDMAGSSGGGSGRASSRGRGYGGGSGAARRRKPVLNARERNVRRLESNERERMRMHSLNDAFQSLREVIPHVKKERRLSKIETLTLAKNYVMALTNVICDMRGEESPYARALGAGDSEGSGAEPPDPGLLPPVRSGLLEGWQGSWTDATTSDLSESRKASWTDATSGLSGGRQTSWTDATTSGLSGSQKASWTDATSGLSEGQQTSWTAATSGLSGRRQTSWTDATSGLSEGRQTSWTAATSGLSGGRQTSWTDATRIRKVEYRRRGESNLEKTTLSTPNQDLPVTGSLVYCMCHILDH</sequence>
<feature type="domain" description="BHLH" evidence="2">
    <location>
        <begin position="103"/>
        <end position="155"/>
    </location>
</feature>
<dbReference type="GO" id="GO:0000981">
    <property type="term" value="F:DNA-binding transcription factor activity, RNA polymerase II-specific"/>
    <property type="evidence" value="ECO:0007669"/>
    <property type="project" value="TreeGrafter"/>
</dbReference>
<dbReference type="SUPFAM" id="SSF47459">
    <property type="entry name" value="HLH, helix-loop-helix DNA-binding domain"/>
    <property type="match status" value="1"/>
</dbReference>
<dbReference type="InterPro" id="IPR036638">
    <property type="entry name" value="HLH_DNA-bd_sf"/>
</dbReference>
<dbReference type="Pfam" id="PF00010">
    <property type="entry name" value="HLH"/>
    <property type="match status" value="1"/>
</dbReference>
<dbReference type="GO" id="GO:0045944">
    <property type="term" value="P:positive regulation of transcription by RNA polymerase II"/>
    <property type="evidence" value="ECO:0007669"/>
    <property type="project" value="TreeGrafter"/>
</dbReference>
<dbReference type="GO" id="GO:0070888">
    <property type="term" value="F:E-box binding"/>
    <property type="evidence" value="ECO:0007669"/>
    <property type="project" value="TreeGrafter"/>
</dbReference>
<dbReference type="GO" id="GO:0046983">
    <property type="term" value="F:protein dimerization activity"/>
    <property type="evidence" value="ECO:0007669"/>
    <property type="project" value="InterPro"/>
</dbReference>
<evidence type="ECO:0000256" key="1">
    <source>
        <dbReference type="SAM" id="MobiDB-lite"/>
    </source>
</evidence>
<protein>
    <recommendedName>
        <fullName evidence="2">BHLH domain-containing protein</fullName>
    </recommendedName>
</protein>
<dbReference type="PROSITE" id="PS50888">
    <property type="entry name" value="BHLH"/>
    <property type="match status" value="1"/>
</dbReference>
<dbReference type="SMART" id="SM00353">
    <property type="entry name" value="HLH"/>
    <property type="match status" value="1"/>
</dbReference>
<name>A0A7R9EXP4_9NEOP</name>
<dbReference type="GO" id="GO:0007423">
    <property type="term" value="P:sensory organ development"/>
    <property type="evidence" value="ECO:0007669"/>
    <property type="project" value="TreeGrafter"/>
</dbReference>
<dbReference type="PANTHER" id="PTHR19290:SF167">
    <property type="entry name" value="PROTEIN DIMMED"/>
    <property type="match status" value="1"/>
</dbReference>